<dbReference type="Proteomes" id="UP000823775">
    <property type="component" value="Unassembled WGS sequence"/>
</dbReference>
<keyword evidence="2" id="KW-1185">Reference proteome</keyword>
<dbReference type="EMBL" id="JACEIK010001299">
    <property type="protein sequence ID" value="MCD7468129.1"/>
    <property type="molecule type" value="Genomic_DNA"/>
</dbReference>
<sequence length="68" mass="7798">IFKQRLDRMGPTCNNDPSFLLVITIDTLYSVWNLPNAPKPRAVPFDEGSFNPSIITSPNFQLLYFIPR</sequence>
<proteinExistence type="predicted"/>
<name>A0ABS8TC16_DATST</name>
<gene>
    <name evidence="1" type="ORF">HAX54_005946</name>
</gene>
<evidence type="ECO:0000313" key="2">
    <source>
        <dbReference type="Proteomes" id="UP000823775"/>
    </source>
</evidence>
<feature type="non-terminal residue" evidence="1">
    <location>
        <position position="68"/>
    </location>
</feature>
<protein>
    <submittedName>
        <fullName evidence="1">Uncharacterized protein</fullName>
    </submittedName>
</protein>
<organism evidence="1 2">
    <name type="scientific">Datura stramonium</name>
    <name type="common">Jimsonweed</name>
    <name type="synonym">Common thornapple</name>
    <dbReference type="NCBI Taxonomy" id="4076"/>
    <lineage>
        <taxon>Eukaryota</taxon>
        <taxon>Viridiplantae</taxon>
        <taxon>Streptophyta</taxon>
        <taxon>Embryophyta</taxon>
        <taxon>Tracheophyta</taxon>
        <taxon>Spermatophyta</taxon>
        <taxon>Magnoliopsida</taxon>
        <taxon>eudicotyledons</taxon>
        <taxon>Gunneridae</taxon>
        <taxon>Pentapetalae</taxon>
        <taxon>asterids</taxon>
        <taxon>lamiids</taxon>
        <taxon>Solanales</taxon>
        <taxon>Solanaceae</taxon>
        <taxon>Solanoideae</taxon>
        <taxon>Datureae</taxon>
        <taxon>Datura</taxon>
    </lineage>
</organism>
<accession>A0ABS8TC16</accession>
<reference evidence="1 2" key="1">
    <citation type="journal article" date="2021" name="BMC Genomics">
        <title>Datura genome reveals duplications of psychoactive alkaloid biosynthetic genes and high mutation rate following tissue culture.</title>
        <authorList>
            <person name="Rajewski A."/>
            <person name="Carter-House D."/>
            <person name="Stajich J."/>
            <person name="Litt A."/>
        </authorList>
    </citation>
    <scope>NUCLEOTIDE SEQUENCE [LARGE SCALE GENOMIC DNA]</scope>
    <source>
        <strain evidence="1">AR-01</strain>
    </source>
</reference>
<evidence type="ECO:0000313" key="1">
    <source>
        <dbReference type="EMBL" id="MCD7468129.1"/>
    </source>
</evidence>
<feature type="non-terminal residue" evidence="1">
    <location>
        <position position="1"/>
    </location>
</feature>
<comment type="caution">
    <text evidence="1">The sequence shown here is derived from an EMBL/GenBank/DDBJ whole genome shotgun (WGS) entry which is preliminary data.</text>
</comment>